<dbReference type="InterPro" id="IPR035965">
    <property type="entry name" value="PAS-like_dom_sf"/>
</dbReference>
<keyword evidence="3" id="KW-1185">Reference proteome</keyword>
<dbReference type="EMBL" id="CP155571">
    <property type="protein sequence ID" value="XFO72402.1"/>
    <property type="molecule type" value="Genomic_DNA"/>
</dbReference>
<feature type="domain" description="PAS" evidence="1">
    <location>
        <begin position="17"/>
        <end position="67"/>
    </location>
</feature>
<dbReference type="Pfam" id="PF13188">
    <property type="entry name" value="PAS_8"/>
    <property type="match status" value="1"/>
</dbReference>
<protein>
    <recommendedName>
        <fullName evidence="1">PAS domain-containing protein</fullName>
    </recommendedName>
</protein>
<proteinExistence type="predicted"/>
<organism evidence="2 3">
    <name type="scientific">Sporomusa acidovorans (strain ATCC 49682 / DSM 3132 / Mol)</name>
    <dbReference type="NCBI Taxonomy" id="1123286"/>
    <lineage>
        <taxon>Bacteria</taxon>
        <taxon>Bacillati</taxon>
        <taxon>Bacillota</taxon>
        <taxon>Negativicutes</taxon>
        <taxon>Selenomonadales</taxon>
        <taxon>Sporomusaceae</taxon>
        <taxon>Sporomusa</taxon>
    </lineage>
</organism>
<name>A0ABZ3J386_SPOA4</name>
<dbReference type="InterPro" id="IPR000014">
    <property type="entry name" value="PAS"/>
</dbReference>
<dbReference type="Proteomes" id="UP000216052">
    <property type="component" value="Chromosome"/>
</dbReference>
<accession>A0ABZ3J386</accession>
<dbReference type="RefSeq" id="WP_093797836.1">
    <property type="nucleotide sequence ID" value="NZ_CP155571.1"/>
</dbReference>
<sequence length="120" mass="14064">MRVIEQKTEALRQNEIKFRTLFEYANEAIFILHNGVIVDCNYCTELLFDLSYQDIIGCSPEALSPVYQPNGQTSKPKARDIRKKLSLGKPCVFEWRYLREKREFDAEVSLGLYLGENEFY</sequence>
<dbReference type="SUPFAM" id="SSF55785">
    <property type="entry name" value="PYP-like sensor domain (PAS domain)"/>
    <property type="match status" value="1"/>
</dbReference>
<dbReference type="Gene3D" id="3.30.450.20">
    <property type="entry name" value="PAS domain"/>
    <property type="match status" value="1"/>
</dbReference>
<gene>
    <name evidence="2" type="ORF">SPACI_024540</name>
</gene>
<evidence type="ECO:0000259" key="1">
    <source>
        <dbReference type="Pfam" id="PF13188"/>
    </source>
</evidence>
<reference evidence="2" key="1">
    <citation type="submission" date="2024-05" db="EMBL/GenBank/DDBJ databases">
        <title>Isolation and characterization of Sporomusa carbonis sp. nov., a carboxydotrophic hydrogenogen in the genus of Sporomusa isolated from a charcoal burning pile.</title>
        <authorList>
            <person name="Boeer T."/>
            <person name="Rosenbaum F."/>
            <person name="Eysell L."/>
            <person name="Mueller V."/>
            <person name="Daniel R."/>
            <person name="Poehlein A."/>
        </authorList>
    </citation>
    <scope>NUCLEOTIDE SEQUENCE [LARGE SCALE GENOMIC DNA]</scope>
    <source>
        <strain evidence="2">DSM 3132</strain>
    </source>
</reference>
<evidence type="ECO:0000313" key="3">
    <source>
        <dbReference type="Proteomes" id="UP000216052"/>
    </source>
</evidence>
<evidence type="ECO:0000313" key="2">
    <source>
        <dbReference type="EMBL" id="XFO72402.1"/>
    </source>
</evidence>